<accession>A0A1B7JJB7</accession>
<organism evidence="1 2">
    <name type="scientific">Providencia heimbachae ATCC 35613</name>
    <dbReference type="NCBI Taxonomy" id="1354272"/>
    <lineage>
        <taxon>Bacteria</taxon>
        <taxon>Pseudomonadati</taxon>
        <taxon>Pseudomonadota</taxon>
        <taxon>Gammaproteobacteria</taxon>
        <taxon>Enterobacterales</taxon>
        <taxon>Morganellaceae</taxon>
        <taxon>Providencia</taxon>
    </lineage>
</organism>
<dbReference type="AlphaFoldDB" id="A0A1B7JJB7"/>
<evidence type="ECO:0000313" key="2">
    <source>
        <dbReference type="Proteomes" id="UP000078224"/>
    </source>
</evidence>
<dbReference type="Proteomes" id="UP000078224">
    <property type="component" value="Unassembled WGS sequence"/>
</dbReference>
<dbReference type="InterPro" id="IPR012337">
    <property type="entry name" value="RNaseH-like_sf"/>
</dbReference>
<comment type="caution">
    <text evidence="1">The sequence shown here is derived from an EMBL/GenBank/DDBJ whole genome shotgun (WGS) entry which is preliminary data.</text>
</comment>
<reference evidence="1 2" key="1">
    <citation type="submission" date="2016-04" db="EMBL/GenBank/DDBJ databases">
        <title>ATOL: Assembling a taxonomically balanced genome-scale reconstruction of the evolutionary history of the Enterobacteriaceae.</title>
        <authorList>
            <person name="Plunkett G.III."/>
            <person name="Neeno-Eckwall E.C."/>
            <person name="Glasner J.D."/>
            <person name="Perna N.T."/>
        </authorList>
    </citation>
    <scope>NUCLEOTIDE SEQUENCE [LARGE SCALE GENOMIC DNA]</scope>
    <source>
        <strain evidence="1 2">ATCC 35613</strain>
    </source>
</reference>
<sequence>MVFESRGKPTNILFHSGQGSHYTSRVYRQLLWRYQINQSLSREVIVGIMRQWNVF</sequence>
<dbReference type="EMBL" id="LXEW01000048">
    <property type="protein sequence ID" value="OAT48010.1"/>
    <property type="molecule type" value="Genomic_DNA"/>
</dbReference>
<name>A0A1B7JJB7_9GAMM</name>
<evidence type="ECO:0000313" key="1">
    <source>
        <dbReference type="EMBL" id="OAT48010.1"/>
    </source>
</evidence>
<dbReference type="SUPFAM" id="SSF53098">
    <property type="entry name" value="Ribonuclease H-like"/>
    <property type="match status" value="1"/>
</dbReference>
<proteinExistence type="predicted"/>
<dbReference type="PATRIC" id="fig|1354272.4.peg.3517"/>
<protein>
    <submittedName>
        <fullName evidence="1">Transposase</fullName>
    </submittedName>
</protein>
<gene>
    <name evidence="1" type="ORF">M998_3436</name>
</gene>
<keyword evidence="2" id="KW-1185">Reference proteome</keyword>